<feature type="domain" description="FP protein C-terminal" evidence="1">
    <location>
        <begin position="275"/>
        <end position="324"/>
    </location>
</feature>
<evidence type="ECO:0000259" key="1">
    <source>
        <dbReference type="Pfam" id="PF25298"/>
    </source>
</evidence>
<dbReference type="PANTHER" id="PTHR11505">
    <property type="entry name" value="L1 TRANSPOSABLE ELEMENT-RELATED"/>
    <property type="match status" value="1"/>
</dbReference>
<dbReference type="InterPro" id="IPR057251">
    <property type="entry name" value="FP_C"/>
</dbReference>
<protein>
    <submittedName>
        <fullName evidence="2">Jg480 protein</fullName>
    </submittedName>
</protein>
<evidence type="ECO:0000313" key="2">
    <source>
        <dbReference type="EMBL" id="CAH2215851.1"/>
    </source>
</evidence>
<dbReference type="EMBL" id="CAKXAJ010013126">
    <property type="protein sequence ID" value="CAH2215851.1"/>
    <property type="molecule type" value="Genomic_DNA"/>
</dbReference>
<accession>A0A8S4QMT9</accession>
<reference evidence="2" key="1">
    <citation type="submission" date="2022-03" db="EMBL/GenBank/DDBJ databases">
        <authorList>
            <person name="Lindestad O."/>
        </authorList>
    </citation>
    <scope>NUCLEOTIDE SEQUENCE</scope>
</reference>
<dbReference type="Pfam" id="PF25298">
    <property type="entry name" value="Baculo_FP_2nd"/>
    <property type="match status" value="1"/>
</dbReference>
<keyword evidence="3" id="KW-1185">Reference proteome</keyword>
<dbReference type="Proteomes" id="UP000838756">
    <property type="component" value="Unassembled WGS sequence"/>
</dbReference>
<evidence type="ECO:0000313" key="3">
    <source>
        <dbReference type="Proteomes" id="UP000838756"/>
    </source>
</evidence>
<dbReference type="AlphaFoldDB" id="A0A8S4QMT9"/>
<sequence length="328" mass="37134">MDLQRTPPTCIPKCTSSPDLSSIDDSCFVGMRNKELMRKRKRDCDEGYHFTTMEEKFNEHVAAWCCKADESISNTVSTAIKTALSNELLKVTASLADINSTVLGLRSDNSSIKDSLNDVKERLYEMDKSMCAASDRQDLFDTRLCSLEKRNALTETLPEQLLKLENKMAAMEQQSRECNIEVANLPERRNENLVGMIINLGAAVNCPITPANIIAVHRVPHATTQSRPKNVIVKLSSRILRDNIIAACRAKRYLNTEHLLITGTRQAIYVNEHLTLMNKLLFRECREHAKKHDYAYTWVKHGTILARKTDTSPVLAIRTKEDIVSKLK</sequence>
<organism evidence="2 3">
    <name type="scientific">Pararge aegeria aegeria</name>
    <dbReference type="NCBI Taxonomy" id="348720"/>
    <lineage>
        <taxon>Eukaryota</taxon>
        <taxon>Metazoa</taxon>
        <taxon>Ecdysozoa</taxon>
        <taxon>Arthropoda</taxon>
        <taxon>Hexapoda</taxon>
        <taxon>Insecta</taxon>
        <taxon>Pterygota</taxon>
        <taxon>Neoptera</taxon>
        <taxon>Endopterygota</taxon>
        <taxon>Lepidoptera</taxon>
        <taxon>Glossata</taxon>
        <taxon>Ditrysia</taxon>
        <taxon>Papilionoidea</taxon>
        <taxon>Nymphalidae</taxon>
        <taxon>Satyrinae</taxon>
        <taxon>Satyrini</taxon>
        <taxon>Parargina</taxon>
        <taxon>Pararge</taxon>
    </lineage>
</organism>
<comment type="caution">
    <text evidence="2">The sequence shown here is derived from an EMBL/GenBank/DDBJ whole genome shotgun (WGS) entry which is preliminary data.</text>
</comment>
<dbReference type="OrthoDB" id="7477812at2759"/>
<name>A0A8S4QMT9_9NEOP</name>
<gene>
    <name evidence="2" type="primary">jg480</name>
    <name evidence="2" type="ORF">PAEG_LOCUS3935</name>
</gene>
<dbReference type="InterPro" id="IPR004244">
    <property type="entry name" value="Transposase_22"/>
</dbReference>
<proteinExistence type="predicted"/>